<accession>A0ACB9FGW8</accession>
<evidence type="ECO:0000313" key="1">
    <source>
        <dbReference type="EMBL" id="KAI3769887.1"/>
    </source>
</evidence>
<dbReference type="EMBL" id="CM042047">
    <property type="protein sequence ID" value="KAI3769887.1"/>
    <property type="molecule type" value="Genomic_DNA"/>
</dbReference>
<reference evidence="1 2" key="2">
    <citation type="journal article" date="2022" name="Mol. Ecol. Resour.">
        <title>The genomes of chicory, endive, great burdock and yacon provide insights into Asteraceae paleo-polyploidization history and plant inulin production.</title>
        <authorList>
            <person name="Fan W."/>
            <person name="Wang S."/>
            <person name="Wang H."/>
            <person name="Wang A."/>
            <person name="Jiang F."/>
            <person name="Liu H."/>
            <person name="Zhao H."/>
            <person name="Xu D."/>
            <person name="Zhang Y."/>
        </authorList>
    </citation>
    <scope>NUCLEOTIDE SEQUENCE [LARGE SCALE GENOMIC DNA]</scope>
    <source>
        <strain evidence="2">cv. Niubang</strain>
    </source>
</reference>
<dbReference type="Proteomes" id="UP001055879">
    <property type="component" value="Linkage Group LG01"/>
</dbReference>
<reference evidence="2" key="1">
    <citation type="journal article" date="2022" name="Mol. Ecol. Resour.">
        <title>The genomes of chicory, endive, great burdock and yacon provide insights into Asteraceae palaeo-polyploidization history and plant inulin production.</title>
        <authorList>
            <person name="Fan W."/>
            <person name="Wang S."/>
            <person name="Wang H."/>
            <person name="Wang A."/>
            <person name="Jiang F."/>
            <person name="Liu H."/>
            <person name="Zhao H."/>
            <person name="Xu D."/>
            <person name="Zhang Y."/>
        </authorList>
    </citation>
    <scope>NUCLEOTIDE SEQUENCE [LARGE SCALE GENOMIC DNA]</scope>
    <source>
        <strain evidence="2">cv. Niubang</strain>
    </source>
</reference>
<organism evidence="1 2">
    <name type="scientific">Arctium lappa</name>
    <name type="common">Greater burdock</name>
    <name type="synonym">Lappa major</name>
    <dbReference type="NCBI Taxonomy" id="4217"/>
    <lineage>
        <taxon>Eukaryota</taxon>
        <taxon>Viridiplantae</taxon>
        <taxon>Streptophyta</taxon>
        <taxon>Embryophyta</taxon>
        <taxon>Tracheophyta</taxon>
        <taxon>Spermatophyta</taxon>
        <taxon>Magnoliopsida</taxon>
        <taxon>eudicotyledons</taxon>
        <taxon>Gunneridae</taxon>
        <taxon>Pentapetalae</taxon>
        <taxon>asterids</taxon>
        <taxon>campanulids</taxon>
        <taxon>Asterales</taxon>
        <taxon>Asteraceae</taxon>
        <taxon>Carduoideae</taxon>
        <taxon>Cardueae</taxon>
        <taxon>Arctiinae</taxon>
        <taxon>Arctium</taxon>
    </lineage>
</organism>
<protein>
    <submittedName>
        <fullName evidence="1">Uncharacterized protein</fullName>
    </submittedName>
</protein>
<gene>
    <name evidence="1" type="ORF">L6452_01001</name>
</gene>
<keyword evidence="2" id="KW-1185">Reference proteome</keyword>
<name>A0ACB9FGW8_ARCLA</name>
<comment type="caution">
    <text evidence="1">The sequence shown here is derived from an EMBL/GenBank/DDBJ whole genome shotgun (WGS) entry which is preliminary data.</text>
</comment>
<proteinExistence type="predicted"/>
<sequence length="74" mass="8532">MFMLVIPSLYLPKSFSMLQFRCQKQKKKKKVARTVGAGVLVLDGSNRFRIQKKDGRCDGLSDHRSKVLRGEEYI</sequence>
<evidence type="ECO:0000313" key="2">
    <source>
        <dbReference type="Proteomes" id="UP001055879"/>
    </source>
</evidence>